<sequence>MRTIATLKVAPLCLGGNVFGWTADRDSAERILDAFVDGGGNFVDTADVYSAWVPGHTGGESERVIGGWLQRRGSAKRPVIATKVAKHPIHRGLRPANLKICLDGSRRRLGLDTIDLYYAHEDDLHVPVAEWVGAFDQMIRDGAIRHYGLSNFSTERISEVLTVAETEGLAAPVALQPEYNLVHRAEVESSGMAELATDRHLAVVPYFSLAAGFLTGKYNRDEPPRGPRAARVKHYASEAGFAVVDVLNELGEELGVEPATVALAWLRQQPSVIAPIASASSVEQVAPLLAAIELKLSRAQVNRLTKVSAAFA</sequence>
<dbReference type="InterPro" id="IPR036812">
    <property type="entry name" value="NAD(P)_OxRdtase_dom_sf"/>
</dbReference>
<feature type="domain" description="NADP-dependent oxidoreductase" evidence="1">
    <location>
        <begin position="11"/>
        <end position="308"/>
    </location>
</feature>
<dbReference type="GO" id="GO:0005829">
    <property type="term" value="C:cytosol"/>
    <property type="evidence" value="ECO:0007669"/>
    <property type="project" value="TreeGrafter"/>
</dbReference>
<dbReference type="Proteomes" id="UP000226079">
    <property type="component" value="Unassembled WGS sequence"/>
</dbReference>
<dbReference type="Pfam" id="PF00248">
    <property type="entry name" value="Aldo_ket_red"/>
    <property type="match status" value="1"/>
</dbReference>
<organism evidence="2 3">
    <name type="scientific">Propionicimonas paludicola</name>
    <dbReference type="NCBI Taxonomy" id="185243"/>
    <lineage>
        <taxon>Bacteria</taxon>
        <taxon>Bacillati</taxon>
        <taxon>Actinomycetota</taxon>
        <taxon>Actinomycetes</taxon>
        <taxon>Propionibacteriales</taxon>
        <taxon>Nocardioidaceae</taxon>
        <taxon>Propionicimonas</taxon>
    </lineage>
</organism>
<dbReference type="EMBL" id="PDJC01000001">
    <property type="protein sequence ID" value="PFG16166.1"/>
    <property type="molecule type" value="Genomic_DNA"/>
</dbReference>
<comment type="caution">
    <text evidence="2">The sequence shown here is derived from an EMBL/GenBank/DDBJ whole genome shotgun (WGS) entry which is preliminary data.</text>
</comment>
<dbReference type="PANTHER" id="PTHR43364:SF6">
    <property type="entry name" value="OXIDOREDUCTASE-RELATED"/>
    <property type="match status" value="1"/>
</dbReference>
<reference evidence="2 3" key="1">
    <citation type="submission" date="2017-10" db="EMBL/GenBank/DDBJ databases">
        <title>Sequencing the genomes of 1000 actinobacteria strains.</title>
        <authorList>
            <person name="Klenk H.-P."/>
        </authorList>
    </citation>
    <scope>NUCLEOTIDE SEQUENCE [LARGE SCALE GENOMIC DNA]</scope>
    <source>
        <strain evidence="2 3">DSM 15597</strain>
    </source>
</reference>
<protein>
    <submittedName>
        <fullName evidence="2">Aryl-alcohol dehydrogenase-like predicted oxidoreductase</fullName>
    </submittedName>
</protein>
<gene>
    <name evidence="2" type="ORF">ATK74_0698</name>
</gene>
<evidence type="ECO:0000313" key="2">
    <source>
        <dbReference type="EMBL" id="PFG16166.1"/>
    </source>
</evidence>
<evidence type="ECO:0000313" key="3">
    <source>
        <dbReference type="Proteomes" id="UP000226079"/>
    </source>
</evidence>
<dbReference type="InterPro" id="IPR050523">
    <property type="entry name" value="AKR_Detox_Biosynth"/>
</dbReference>
<dbReference type="Gene3D" id="3.20.20.100">
    <property type="entry name" value="NADP-dependent oxidoreductase domain"/>
    <property type="match status" value="1"/>
</dbReference>
<name>A0A2A9CPT5_9ACTN</name>
<dbReference type="AlphaFoldDB" id="A0A2A9CPT5"/>
<dbReference type="InterPro" id="IPR023210">
    <property type="entry name" value="NADP_OxRdtase_dom"/>
</dbReference>
<proteinExistence type="predicted"/>
<dbReference type="OrthoDB" id="9768793at2"/>
<keyword evidence="3" id="KW-1185">Reference proteome</keyword>
<accession>A0A2A9CPT5</accession>
<dbReference type="RefSeq" id="WP_098459730.1">
    <property type="nucleotide sequence ID" value="NZ_PDJC01000001.1"/>
</dbReference>
<evidence type="ECO:0000259" key="1">
    <source>
        <dbReference type="Pfam" id="PF00248"/>
    </source>
</evidence>
<dbReference type="SUPFAM" id="SSF51430">
    <property type="entry name" value="NAD(P)-linked oxidoreductase"/>
    <property type="match status" value="1"/>
</dbReference>
<dbReference type="PANTHER" id="PTHR43364">
    <property type="entry name" value="NADH-SPECIFIC METHYLGLYOXAL REDUCTASE-RELATED"/>
    <property type="match status" value="1"/>
</dbReference>